<dbReference type="Proteomes" id="UP000215335">
    <property type="component" value="Unassembled WGS sequence"/>
</dbReference>
<dbReference type="AlphaFoldDB" id="A0A232FNX7"/>
<dbReference type="EMBL" id="NNAY01000004">
    <property type="protein sequence ID" value="OXU32230.1"/>
    <property type="molecule type" value="Genomic_DNA"/>
</dbReference>
<comment type="caution">
    <text evidence="1">The sequence shown here is derived from an EMBL/GenBank/DDBJ whole genome shotgun (WGS) entry which is preliminary data.</text>
</comment>
<proteinExistence type="predicted"/>
<protein>
    <submittedName>
        <fullName evidence="1">Uncharacterized protein</fullName>
    </submittedName>
</protein>
<reference evidence="1 2" key="1">
    <citation type="journal article" date="2017" name="Curr. Biol.">
        <title>The Evolution of Venom by Co-option of Single-Copy Genes.</title>
        <authorList>
            <person name="Martinson E.O."/>
            <person name="Mrinalini"/>
            <person name="Kelkar Y.D."/>
            <person name="Chang C.H."/>
            <person name="Werren J.H."/>
        </authorList>
    </citation>
    <scope>NUCLEOTIDE SEQUENCE [LARGE SCALE GENOMIC DNA]</scope>
    <source>
        <strain evidence="1 2">Alberta</strain>
        <tissue evidence="1">Whole body</tissue>
    </source>
</reference>
<evidence type="ECO:0000313" key="1">
    <source>
        <dbReference type="EMBL" id="OXU32230.1"/>
    </source>
</evidence>
<gene>
    <name evidence="1" type="ORF">TSAR_008024</name>
</gene>
<accession>A0A232FNX7</accession>
<sequence>MAAKQISRKIDFVLVNNIALILQLLRSKQELNIQKFETLCAETYNRNYTVFGGPSPTRGCCSYG</sequence>
<organism evidence="1 2">
    <name type="scientific">Trichomalopsis sarcophagae</name>
    <dbReference type="NCBI Taxonomy" id="543379"/>
    <lineage>
        <taxon>Eukaryota</taxon>
        <taxon>Metazoa</taxon>
        <taxon>Ecdysozoa</taxon>
        <taxon>Arthropoda</taxon>
        <taxon>Hexapoda</taxon>
        <taxon>Insecta</taxon>
        <taxon>Pterygota</taxon>
        <taxon>Neoptera</taxon>
        <taxon>Endopterygota</taxon>
        <taxon>Hymenoptera</taxon>
        <taxon>Apocrita</taxon>
        <taxon>Proctotrupomorpha</taxon>
        <taxon>Chalcidoidea</taxon>
        <taxon>Pteromalidae</taxon>
        <taxon>Pteromalinae</taxon>
        <taxon>Trichomalopsis</taxon>
    </lineage>
</organism>
<name>A0A232FNX7_9HYME</name>
<keyword evidence="2" id="KW-1185">Reference proteome</keyword>
<evidence type="ECO:0000313" key="2">
    <source>
        <dbReference type="Proteomes" id="UP000215335"/>
    </source>
</evidence>